<feature type="transmembrane region" description="Helical" evidence="1">
    <location>
        <begin position="161"/>
        <end position="181"/>
    </location>
</feature>
<dbReference type="PROSITE" id="PS50006">
    <property type="entry name" value="FHA_DOMAIN"/>
    <property type="match status" value="1"/>
</dbReference>
<keyword evidence="1" id="KW-0472">Membrane</keyword>
<evidence type="ECO:0000256" key="1">
    <source>
        <dbReference type="SAM" id="Phobius"/>
    </source>
</evidence>
<feature type="domain" description="FHA" evidence="2">
    <location>
        <begin position="25"/>
        <end position="69"/>
    </location>
</feature>
<feature type="transmembrane region" description="Helical" evidence="1">
    <location>
        <begin position="224"/>
        <end position="246"/>
    </location>
</feature>
<reference evidence="3" key="1">
    <citation type="submission" date="2022-08" db="EMBL/GenBank/DDBJ databases">
        <title>Catabolic pathway analysis in culturable SAR92 clade bacteria reveals their overlooked roles in DMSP degradation in coastal seas.</title>
        <authorList>
            <person name="He X."/>
            <person name="Zhang X."/>
            <person name="Zhang Y."/>
        </authorList>
    </citation>
    <scope>NUCLEOTIDE SEQUENCE</scope>
    <source>
        <strain evidence="3">H455</strain>
    </source>
</reference>
<dbReference type="InterPro" id="IPR000253">
    <property type="entry name" value="FHA_dom"/>
</dbReference>
<dbReference type="SUPFAM" id="SSF49879">
    <property type="entry name" value="SMAD/FHA domain"/>
    <property type="match status" value="1"/>
</dbReference>
<dbReference type="Proteomes" id="UP001059934">
    <property type="component" value="Chromosome"/>
</dbReference>
<feature type="transmembrane region" description="Helical" evidence="1">
    <location>
        <begin position="130"/>
        <end position="149"/>
    </location>
</feature>
<dbReference type="Pfam" id="PF16697">
    <property type="entry name" value="Yop-YscD_cpl"/>
    <property type="match status" value="1"/>
</dbReference>
<proteinExistence type="predicted"/>
<sequence length="326" mass="36084">MAVIIELLGWGGKRQRYFTVEGNSATVGRSYQNDVVLDDVHISSNHLRLDAVEDGWQLTDLQTLNGVEVVKNPRSSGAQLLDSDSTIVLGEGAEIKVGRTRLRIVSDSHPVDAAKELHHLERDAGKLNRLSIWLPLFLISLTVEIAALYSSSFVEWQWKNVFSIILGTQAVLLFLALFWGALGRFLRNESQFLSHYCLILLAGLVYSLADWLIGMLAYNAGTEMVAMILSPINALLLLALLLSANFALATNMLPRQRWISSLCFVMLIIIVSITAQMRGWGEFSPYPDYFSGLEVPALQFAGAESADDFIVGFDDIFASADREALD</sequence>
<name>A0ABY5TLQ7_9GAMM</name>
<gene>
    <name evidence="3" type="ORF">NYF23_12295</name>
</gene>
<dbReference type="InterPro" id="IPR032030">
    <property type="entry name" value="YscD_cytoplasmic_dom"/>
</dbReference>
<keyword evidence="4" id="KW-1185">Reference proteome</keyword>
<feature type="transmembrane region" description="Helical" evidence="1">
    <location>
        <begin position="258"/>
        <end position="277"/>
    </location>
</feature>
<feature type="transmembrane region" description="Helical" evidence="1">
    <location>
        <begin position="193"/>
        <end position="218"/>
    </location>
</feature>
<accession>A0ABY5TLQ7</accession>
<organism evidence="3 4">
    <name type="scientific">SAR92 clade bacterium H455</name>
    <dbReference type="NCBI Taxonomy" id="2974818"/>
    <lineage>
        <taxon>Bacteria</taxon>
        <taxon>Pseudomonadati</taxon>
        <taxon>Pseudomonadota</taxon>
        <taxon>Gammaproteobacteria</taxon>
        <taxon>Cellvibrionales</taxon>
        <taxon>Porticoccaceae</taxon>
        <taxon>SAR92 clade</taxon>
    </lineage>
</organism>
<dbReference type="CDD" id="cd00060">
    <property type="entry name" value="FHA"/>
    <property type="match status" value="1"/>
</dbReference>
<dbReference type="InterPro" id="IPR008984">
    <property type="entry name" value="SMAD_FHA_dom_sf"/>
</dbReference>
<evidence type="ECO:0000259" key="2">
    <source>
        <dbReference type="PROSITE" id="PS50006"/>
    </source>
</evidence>
<dbReference type="Gene3D" id="2.60.200.20">
    <property type="match status" value="1"/>
</dbReference>
<dbReference type="EMBL" id="CP103416">
    <property type="protein sequence ID" value="UVW34780.1"/>
    <property type="molecule type" value="Genomic_DNA"/>
</dbReference>
<keyword evidence="1" id="KW-0812">Transmembrane</keyword>
<evidence type="ECO:0000313" key="3">
    <source>
        <dbReference type="EMBL" id="UVW34780.1"/>
    </source>
</evidence>
<protein>
    <submittedName>
        <fullName evidence="3">FHA domain-containing protein</fullName>
    </submittedName>
</protein>
<evidence type="ECO:0000313" key="4">
    <source>
        <dbReference type="Proteomes" id="UP001059934"/>
    </source>
</evidence>
<keyword evidence="1" id="KW-1133">Transmembrane helix</keyword>